<feature type="compositionally biased region" description="Basic and acidic residues" evidence="1">
    <location>
        <begin position="90"/>
        <end position="102"/>
    </location>
</feature>
<protein>
    <submittedName>
        <fullName evidence="2">Uncharacterized protein</fullName>
    </submittedName>
</protein>
<keyword evidence="3" id="KW-1185">Reference proteome</keyword>
<evidence type="ECO:0000313" key="3">
    <source>
        <dbReference type="Proteomes" id="UP000320762"/>
    </source>
</evidence>
<gene>
    <name evidence="2" type="ORF">BD626DRAFT_534079</name>
</gene>
<accession>A0A550CSK9</accession>
<dbReference type="Proteomes" id="UP000320762">
    <property type="component" value="Unassembled WGS sequence"/>
</dbReference>
<proteinExistence type="predicted"/>
<name>A0A550CSK9_9AGAR</name>
<evidence type="ECO:0000256" key="1">
    <source>
        <dbReference type="SAM" id="MobiDB-lite"/>
    </source>
</evidence>
<evidence type="ECO:0000313" key="2">
    <source>
        <dbReference type="EMBL" id="TRM67773.1"/>
    </source>
</evidence>
<feature type="region of interest" description="Disordered" evidence="1">
    <location>
        <begin position="68"/>
        <end position="125"/>
    </location>
</feature>
<feature type="compositionally biased region" description="Polar residues" evidence="1">
    <location>
        <begin position="1"/>
        <end position="26"/>
    </location>
</feature>
<comment type="caution">
    <text evidence="2">The sequence shown here is derived from an EMBL/GenBank/DDBJ whole genome shotgun (WGS) entry which is preliminary data.</text>
</comment>
<organism evidence="2 3">
    <name type="scientific">Schizophyllum amplum</name>
    <dbReference type="NCBI Taxonomy" id="97359"/>
    <lineage>
        <taxon>Eukaryota</taxon>
        <taxon>Fungi</taxon>
        <taxon>Dikarya</taxon>
        <taxon>Basidiomycota</taxon>
        <taxon>Agaricomycotina</taxon>
        <taxon>Agaricomycetes</taxon>
        <taxon>Agaricomycetidae</taxon>
        <taxon>Agaricales</taxon>
        <taxon>Schizophyllaceae</taxon>
        <taxon>Schizophyllum</taxon>
    </lineage>
</organism>
<reference evidence="2 3" key="1">
    <citation type="journal article" date="2019" name="New Phytol.">
        <title>Comparative genomics reveals unique wood-decay strategies and fruiting body development in the Schizophyllaceae.</title>
        <authorList>
            <person name="Almasi E."/>
            <person name="Sahu N."/>
            <person name="Krizsan K."/>
            <person name="Balint B."/>
            <person name="Kovacs G.M."/>
            <person name="Kiss B."/>
            <person name="Cseklye J."/>
            <person name="Drula E."/>
            <person name="Henrissat B."/>
            <person name="Nagy I."/>
            <person name="Chovatia M."/>
            <person name="Adam C."/>
            <person name="LaButti K."/>
            <person name="Lipzen A."/>
            <person name="Riley R."/>
            <person name="Grigoriev I.V."/>
            <person name="Nagy L.G."/>
        </authorList>
    </citation>
    <scope>NUCLEOTIDE SEQUENCE [LARGE SCALE GENOMIC DNA]</scope>
    <source>
        <strain evidence="2 3">NL-1724</strain>
    </source>
</reference>
<feature type="region of interest" description="Disordered" evidence="1">
    <location>
        <begin position="1"/>
        <end position="40"/>
    </location>
</feature>
<dbReference type="AlphaFoldDB" id="A0A550CSK9"/>
<sequence length="178" mass="18961">MNGQIPESVESHGTLSEDQYSTSTGVCRSRPAAEAGSSRGSTWGHVMRAYSHPLKARTGRLNALADAGQCPRPCGKGLKQTRATPSVSECTKREEEGGETKSRGGAARRKWERGQSSDEADASSARVTVRRIFEAPITGHGAMAGRAALTSLDFRKGTASGTFTIIKRSRGPIVLWSV</sequence>
<dbReference type="EMBL" id="VDMD01000002">
    <property type="protein sequence ID" value="TRM67773.1"/>
    <property type="molecule type" value="Genomic_DNA"/>
</dbReference>